<accession>A0A2R7YB37</accession>
<dbReference type="PANTHER" id="PTHR13939:SF0">
    <property type="entry name" value="NMN AMIDOHYDROLASE-LIKE PROTEIN YFAY"/>
    <property type="match status" value="1"/>
</dbReference>
<name>A0A2R7YB37_9ARCH</name>
<dbReference type="Pfam" id="PF00994">
    <property type="entry name" value="MoCF_biosynth"/>
    <property type="match status" value="1"/>
</dbReference>
<evidence type="ECO:0000313" key="3">
    <source>
        <dbReference type="Proteomes" id="UP000244066"/>
    </source>
</evidence>
<dbReference type="NCBIfam" id="NF002291">
    <property type="entry name" value="PRK01215.1"/>
    <property type="match status" value="1"/>
</dbReference>
<dbReference type="EMBL" id="NDWU01000003">
    <property type="protein sequence ID" value="PUA34092.1"/>
    <property type="molecule type" value="Genomic_DNA"/>
</dbReference>
<dbReference type="PANTHER" id="PTHR13939">
    <property type="entry name" value="NICOTINAMIDE-NUCLEOTIDE AMIDOHYDROLASE PNCC"/>
    <property type="match status" value="1"/>
</dbReference>
<dbReference type="SUPFAM" id="SSF53218">
    <property type="entry name" value="Molybdenum cofactor biosynthesis proteins"/>
    <property type="match status" value="1"/>
</dbReference>
<sequence length="277" mass="30601">MVRMVQHKQTTFEIISVGNELLIGKVVNTNASWLAKRITEMGGFVRRITDVRDDLSEISSAVKEALRRGTEWIITSGGLGPTFDDMTLNGVAKAIKRSLKLNRQAYQMILEKYKEMFERGILKSLEITPERRKMAELPAGAVPLRNRVGTAPGVLIKFGRQRIACLPGVPAELMDIFENELSPIIRKSIKQVRVVEATVIARGVVESALAPAIKDVMSKYPSVYIKSHPKGRESGVSIIELHLTATTPSQEKVEEEVGRAVQELKEKIAALGGTAEQ</sequence>
<dbReference type="CDD" id="cd00885">
    <property type="entry name" value="cinA"/>
    <property type="match status" value="1"/>
</dbReference>
<protein>
    <submittedName>
        <fullName evidence="2">Competence damage-inducible protein A</fullName>
    </submittedName>
</protein>
<comment type="caution">
    <text evidence="2">The sequence shown here is derived from an EMBL/GenBank/DDBJ whole genome shotgun (WGS) entry which is preliminary data.</text>
</comment>
<dbReference type="AlphaFoldDB" id="A0A2R7YB37"/>
<dbReference type="Gene3D" id="3.40.980.10">
    <property type="entry name" value="MoaB/Mog-like domain"/>
    <property type="match status" value="1"/>
</dbReference>
<dbReference type="SMART" id="SM00852">
    <property type="entry name" value="MoCF_biosynth"/>
    <property type="match status" value="1"/>
</dbReference>
<organism evidence="2 3">
    <name type="scientific">Candidatus Terraquivivens tikiterensis</name>
    <dbReference type="NCBI Taxonomy" id="1980982"/>
    <lineage>
        <taxon>Archaea</taxon>
        <taxon>Nitrososphaerota</taxon>
        <taxon>Candidatus Wolframiiraptoraceae</taxon>
        <taxon>Candidatus Terraquivivens</taxon>
    </lineage>
</organism>
<gene>
    <name evidence="2" type="ORF">B9J98_01550</name>
</gene>
<evidence type="ECO:0000313" key="2">
    <source>
        <dbReference type="EMBL" id="PUA34092.1"/>
    </source>
</evidence>
<dbReference type="InterPro" id="IPR001453">
    <property type="entry name" value="MoaB/Mog_dom"/>
</dbReference>
<feature type="domain" description="MoaB/Mog" evidence="1">
    <location>
        <begin position="13"/>
        <end position="187"/>
    </location>
</feature>
<dbReference type="Proteomes" id="UP000244066">
    <property type="component" value="Unassembled WGS sequence"/>
</dbReference>
<evidence type="ECO:0000259" key="1">
    <source>
        <dbReference type="SMART" id="SM00852"/>
    </source>
</evidence>
<reference evidence="2 3" key="1">
    <citation type="submission" date="2017-04" db="EMBL/GenBank/DDBJ databases">
        <title>Draft Aigarchaeota genome from a New Zealand hot spring.</title>
        <authorList>
            <person name="Reysenbach A.-L."/>
            <person name="Donaho J.A."/>
            <person name="Gerhart J."/>
            <person name="Kelley J.F."/>
            <person name="Kouba K."/>
            <person name="Podar M."/>
            <person name="Stott M."/>
        </authorList>
    </citation>
    <scope>NUCLEOTIDE SEQUENCE [LARGE SCALE GENOMIC DNA]</scope>
    <source>
        <strain evidence="2">NZ13_MG1</strain>
    </source>
</reference>
<proteinExistence type="predicted"/>
<dbReference type="InterPro" id="IPR050101">
    <property type="entry name" value="CinA"/>
</dbReference>
<dbReference type="InterPro" id="IPR036425">
    <property type="entry name" value="MoaB/Mog-like_dom_sf"/>
</dbReference>